<evidence type="ECO:0000256" key="1">
    <source>
        <dbReference type="ARBA" id="ARBA00004496"/>
    </source>
</evidence>
<organism evidence="6 7">
    <name type="scientific">Paratrimastix pyriformis</name>
    <dbReference type="NCBI Taxonomy" id="342808"/>
    <lineage>
        <taxon>Eukaryota</taxon>
        <taxon>Metamonada</taxon>
        <taxon>Preaxostyla</taxon>
        <taxon>Paratrimastigidae</taxon>
        <taxon>Paratrimastix</taxon>
    </lineage>
</organism>
<evidence type="ECO:0000256" key="4">
    <source>
        <dbReference type="ARBA" id="ARBA00022737"/>
    </source>
</evidence>
<keyword evidence="4" id="KW-0677">Repeat</keyword>
<protein>
    <submittedName>
        <fullName evidence="6">WD repeat domain 34</fullName>
    </submittedName>
</protein>
<dbReference type="Proteomes" id="UP001141327">
    <property type="component" value="Unassembled WGS sequence"/>
</dbReference>
<dbReference type="SUPFAM" id="SSF50978">
    <property type="entry name" value="WD40 repeat-like"/>
    <property type="match status" value="1"/>
</dbReference>
<name>A0ABQ8UI63_9EUKA</name>
<evidence type="ECO:0000256" key="5">
    <source>
        <dbReference type="SAM" id="MobiDB-lite"/>
    </source>
</evidence>
<evidence type="ECO:0000256" key="3">
    <source>
        <dbReference type="ARBA" id="ARBA00022574"/>
    </source>
</evidence>
<dbReference type="Gene3D" id="2.130.10.10">
    <property type="entry name" value="YVTN repeat-like/Quinoprotein amine dehydrogenase"/>
    <property type="match status" value="2"/>
</dbReference>
<gene>
    <name evidence="6" type="ORF">PAPYR_5205</name>
</gene>
<dbReference type="PANTHER" id="PTHR12442">
    <property type="entry name" value="DYNEIN INTERMEDIATE CHAIN"/>
    <property type="match status" value="1"/>
</dbReference>
<dbReference type="EMBL" id="JAPMOS010000024">
    <property type="protein sequence ID" value="KAJ4458923.1"/>
    <property type="molecule type" value="Genomic_DNA"/>
</dbReference>
<comment type="subcellular location">
    <subcellularLocation>
        <location evidence="1">Cytoplasm</location>
    </subcellularLocation>
</comment>
<comment type="caution">
    <text evidence="6">The sequence shown here is derived from an EMBL/GenBank/DDBJ whole genome shotgun (WGS) entry which is preliminary data.</text>
</comment>
<proteinExistence type="predicted"/>
<dbReference type="InterPro" id="IPR015943">
    <property type="entry name" value="WD40/YVTN_repeat-like_dom_sf"/>
</dbReference>
<dbReference type="InterPro" id="IPR036322">
    <property type="entry name" value="WD40_repeat_dom_sf"/>
</dbReference>
<dbReference type="InterPro" id="IPR050687">
    <property type="entry name" value="Dynein_IC"/>
</dbReference>
<dbReference type="PANTHER" id="PTHR12442:SF26">
    <property type="entry name" value="CYTOPLASMIC DYNEIN 2 INTERMEDIATE CHAIN 2"/>
    <property type="match status" value="1"/>
</dbReference>
<feature type="compositionally biased region" description="Polar residues" evidence="5">
    <location>
        <begin position="135"/>
        <end position="144"/>
    </location>
</feature>
<evidence type="ECO:0000313" key="6">
    <source>
        <dbReference type="EMBL" id="KAJ4458923.1"/>
    </source>
</evidence>
<keyword evidence="3" id="KW-0853">WD repeat</keyword>
<dbReference type="SMART" id="SM00320">
    <property type="entry name" value="WD40"/>
    <property type="match status" value="6"/>
</dbReference>
<sequence length="550" mass="59113">MAIRCLEFVDSTYGVLSAMLEAAEAEGGDSIAIQTDPIKIASRGAGPDFEAASTQTDPLDIILGTRQPTDIPLDDPSLQDFLRDILPILERDLELNLQSHAFDGYDVQWDDPRTGVTRLHTLTLPTALRPASPGKQPSSAPQGETSDHSGEGLQCTSLAWNSVGRVLAVGGVLARWSLASRKLQADQPDVMVECSSCLMCLAAHPTLPAVIAGGTYMGEVLVWDFTAPEPLVASSRLERVSHRDPVSKVAWVKTPGSYDKNAYLLVSSATDGLLYVWSLDNRLTQPIGMYQVKPSPGKEIVVGGPKQHKKSTTNTGSKPEAWMWGSAGREALWGVARALWQSARTALSFSSFDPQTFLLGTETGSLHRCNLRRDPHFGRSPDSMRKDETLLASDPILFSYTPHTGPVNALQASPFHRNLFASGGSDGRLLFRSLLQTAPELSIDTSASIFGLHWSPHRPALIAVGTARGEVLLFDIKPPDSPSAAPPPVFALQFNHSSELPYLAVGDGLGRVMVFELSSELSVGQDGEREALDRLAAGSGGSGDDDELRG</sequence>
<keyword evidence="7" id="KW-1185">Reference proteome</keyword>
<accession>A0ABQ8UI63</accession>
<feature type="region of interest" description="Disordered" evidence="5">
    <location>
        <begin position="125"/>
        <end position="151"/>
    </location>
</feature>
<keyword evidence="2" id="KW-0963">Cytoplasm</keyword>
<evidence type="ECO:0000256" key="2">
    <source>
        <dbReference type="ARBA" id="ARBA00022490"/>
    </source>
</evidence>
<reference evidence="6" key="1">
    <citation type="journal article" date="2022" name="bioRxiv">
        <title>Genomics of Preaxostyla Flagellates Illuminates Evolutionary Transitions and the Path Towards Mitochondrial Loss.</title>
        <authorList>
            <person name="Novak L.V.F."/>
            <person name="Treitli S.C."/>
            <person name="Pyrih J."/>
            <person name="Halakuc P."/>
            <person name="Pipaliya S.V."/>
            <person name="Vacek V."/>
            <person name="Brzon O."/>
            <person name="Soukal P."/>
            <person name="Eme L."/>
            <person name="Dacks J.B."/>
            <person name="Karnkowska A."/>
            <person name="Elias M."/>
            <person name="Hampl V."/>
        </authorList>
    </citation>
    <scope>NUCLEOTIDE SEQUENCE</scope>
    <source>
        <strain evidence="6">RCP-MX</strain>
    </source>
</reference>
<dbReference type="Pfam" id="PF00400">
    <property type="entry name" value="WD40"/>
    <property type="match status" value="1"/>
</dbReference>
<evidence type="ECO:0000313" key="7">
    <source>
        <dbReference type="Proteomes" id="UP001141327"/>
    </source>
</evidence>
<dbReference type="InterPro" id="IPR001680">
    <property type="entry name" value="WD40_rpt"/>
</dbReference>